<dbReference type="EMBL" id="CP012117">
    <property type="protein sequence ID" value="ANP28681.1"/>
    <property type="molecule type" value="Genomic_DNA"/>
</dbReference>
<proteinExistence type="predicted"/>
<dbReference type="AlphaFoldDB" id="A0A1B0ZL10"/>
<dbReference type="Proteomes" id="UP000092596">
    <property type="component" value="Chromosome"/>
</dbReference>
<gene>
    <name evidence="1" type="ORF">DAD186_21310</name>
</gene>
<reference evidence="1 2" key="1">
    <citation type="submission" date="2015-06" db="EMBL/GenBank/DDBJ databases">
        <title>Investigation of pathophysiology for high-risk pregnancy and development of treatment modality based on it.</title>
        <authorList>
            <person name="Kim B.-C."/>
            <person name="Lim S."/>
        </authorList>
    </citation>
    <scope>NUCLEOTIDE SEQUENCE [LARGE SCALE GENOMIC DNA]</scope>
    <source>
        <strain evidence="1 2">AD1-86</strain>
    </source>
</reference>
<protein>
    <submittedName>
        <fullName evidence="1">Uncharacterized protein</fullName>
    </submittedName>
</protein>
<organism evidence="1 2">
    <name type="scientific">Dermabacter vaginalis</name>
    <dbReference type="NCBI Taxonomy" id="1630135"/>
    <lineage>
        <taxon>Bacteria</taxon>
        <taxon>Bacillati</taxon>
        <taxon>Actinomycetota</taxon>
        <taxon>Actinomycetes</taxon>
        <taxon>Micrococcales</taxon>
        <taxon>Dermabacteraceae</taxon>
        <taxon>Dermabacter</taxon>
    </lineage>
</organism>
<evidence type="ECO:0000313" key="1">
    <source>
        <dbReference type="EMBL" id="ANP28681.1"/>
    </source>
</evidence>
<sequence length="40" mass="4358">MKRCTFASDLPRLSASVLSNAEQAPETALLSPPLFFTVFT</sequence>
<accession>A0A1B0ZL10</accession>
<evidence type="ECO:0000313" key="2">
    <source>
        <dbReference type="Proteomes" id="UP000092596"/>
    </source>
</evidence>
<dbReference type="KEGG" id="dva:DAD186_21310"/>
<name>A0A1B0ZL10_9MICO</name>